<dbReference type="RefSeq" id="WP_230843486.1">
    <property type="nucleotide sequence ID" value="NZ_CP063845.1"/>
</dbReference>
<evidence type="ECO:0000256" key="3">
    <source>
        <dbReference type="ARBA" id="ARBA00022738"/>
    </source>
</evidence>
<dbReference type="PROSITE" id="PS50077">
    <property type="entry name" value="HEAT_REPEAT"/>
    <property type="match status" value="1"/>
</dbReference>
<dbReference type="SUPFAM" id="SSF48371">
    <property type="entry name" value="ARM repeat"/>
    <property type="match status" value="1"/>
</dbReference>
<dbReference type="SMART" id="SM00567">
    <property type="entry name" value="EZ_HEAT"/>
    <property type="match status" value="4"/>
</dbReference>
<dbReference type="EMBL" id="CP063845">
    <property type="protein sequence ID" value="UFP96241.1"/>
    <property type="molecule type" value="Genomic_DNA"/>
</dbReference>
<accession>A0ABY3PRD3</accession>
<dbReference type="InterPro" id="IPR021133">
    <property type="entry name" value="HEAT_type_2"/>
</dbReference>
<keyword evidence="2" id="KW-0677">Repeat</keyword>
<dbReference type="InterPro" id="IPR000357">
    <property type="entry name" value="HEAT"/>
</dbReference>
<evidence type="ECO:0000313" key="6">
    <source>
        <dbReference type="Proteomes" id="UP001054846"/>
    </source>
</evidence>
<dbReference type="Pfam" id="PF02985">
    <property type="entry name" value="HEAT"/>
    <property type="match status" value="1"/>
</dbReference>
<organism evidence="5 6">
    <name type="scientific">Gloeobacter morelensis MG652769</name>
    <dbReference type="NCBI Taxonomy" id="2781736"/>
    <lineage>
        <taxon>Bacteria</taxon>
        <taxon>Bacillati</taxon>
        <taxon>Cyanobacteriota</taxon>
        <taxon>Cyanophyceae</taxon>
        <taxon>Gloeobacterales</taxon>
        <taxon>Gloeobacteraceae</taxon>
        <taxon>Gloeobacter</taxon>
        <taxon>Gloeobacter morelensis</taxon>
    </lineage>
</organism>
<dbReference type="Gene3D" id="1.25.10.10">
    <property type="entry name" value="Leucine-rich Repeat Variant"/>
    <property type="match status" value="2"/>
</dbReference>
<dbReference type="PANTHER" id="PTHR12697">
    <property type="entry name" value="PBS LYASE HEAT-LIKE PROTEIN"/>
    <property type="match status" value="1"/>
</dbReference>
<protein>
    <submittedName>
        <fullName evidence="5">HEAT repeat domain-containing protein</fullName>
    </submittedName>
</protein>
<evidence type="ECO:0000256" key="2">
    <source>
        <dbReference type="ARBA" id="ARBA00022737"/>
    </source>
</evidence>
<evidence type="ECO:0000256" key="4">
    <source>
        <dbReference type="ARBA" id="ARBA00045876"/>
    </source>
</evidence>
<dbReference type="PANTHER" id="PTHR12697:SF5">
    <property type="entry name" value="DEOXYHYPUSINE HYDROXYLASE"/>
    <property type="match status" value="1"/>
</dbReference>
<dbReference type="Proteomes" id="UP001054846">
    <property type="component" value="Chromosome"/>
</dbReference>
<keyword evidence="6" id="KW-1185">Reference proteome</keyword>
<reference evidence="5 6" key="1">
    <citation type="journal article" date="2021" name="Genome Biol. Evol.">
        <title>Complete Genome Sequencing of a Novel Gloeobacter Species from a Waterfall Cave in Mexico.</title>
        <authorList>
            <person name="Saw J.H."/>
            <person name="Cardona T."/>
            <person name="Montejano G."/>
        </authorList>
    </citation>
    <scope>NUCLEOTIDE SEQUENCE [LARGE SCALE GENOMIC DNA]</scope>
    <source>
        <strain evidence="5">MG652769</strain>
    </source>
</reference>
<keyword evidence="1" id="KW-0042">Antenna complex</keyword>
<dbReference type="InterPro" id="IPR004155">
    <property type="entry name" value="PBS_lyase_HEAT"/>
</dbReference>
<evidence type="ECO:0000256" key="1">
    <source>
        <dbReference type="ARBA" id="ARBA00022549"/>
    </source>
</evidence>
<comment type="function">
    <text evidence="4">Catalyzes the hydroxylation of the N(6)-(4-aminobutyl)-L-lysine intermediate produced by deoxyhypusine synthase/DHPS on a critical lysine of the eukaryotic translation initiation factor 5A/eIF-5A. This is the second step of the post-translational modification of that lysine into an unusual amino acid residue named hypusine. Hypusination is unique to mature eIF-5A factor and is essential for its function.</text>
</comment>
<gene>
    <name evidence="5" type="ORF">ISF26_08560</name>
</gene>
<keyword evidence="3" id="KW-0605">Phycobilisome</keyword>
<dbReference type="InterPro" id="IPR016024">
    <property type="entry name" value="ARM-type_fold"/>
</dbReference>
<evidence type="ECO:0000313" key="5">
    <source>
        <dbReference type="EMBL" id="UFP96241.1"/>
    </source>
</evidence>
<dbReference type="Pfam" id="PF13646">
    <property type="entry name" value="HEAT_2"/>
    <property type="match status" value="2"/>
</dbReference>
<proteinExistence type="predicted"/>
<dbReference type="InterPro" id="IPR011989">
    <property type="entry name" value="ARM-like"/>
</dbReference>
<name>A0ABY3PRD3_9CYAN</name>
<sequence>MFTCSSWRFHLGVLSKKYLQTLCFAPLQRLGISLCSLCGSEIMMNRAIKSKVRFSKLVVLLLLTLPPVLEIGAAAQTTQDERISDLIRDLGLPNIGNENFEKIVRARQELADIGYQAVPQLIESLRSENSGARARASQALGLIKPPIKAAVPALIPLLTDSDDGVVLEAAITLGVIGKLPDNAAEPLIQALKHSDSNVRLNAAYALGMVINPSQPIVDALVLALRDSSSHVRNNAAFALGRFCSKSNSAVPALRKALNDTDAHVRAMAAASIKQITCAKP</sequence>